<dbReference type="GO" id="GO:0008168">
    <property type="term" value="F:methyltransferase activity"/>
    <property type="evidence" value="ECO:0007669"/>
    <property type="project" value="UniProtKB-KW"/>
</dbReference>
<dbReference type="Gene3D" id="3.40.50.150">
    <property type="entry name" value="Vaccinia Virus protein VP39"/>
    <property type="match status" value="1"/>
</dbReference>
<accession>A0A370TT97</accession>
<dbReference type="PIRSF" id="PIRSF028177">
    <property type="entry name" value="Polyketide_synth_Omtfrase_TcmP"/>
    <property type="match status" value="1"/>
</dbReference>
<dbReference type="AlphaFoldDB" id="A0A370TT97"/>
<gene>
    <name evidence="3" type="ORF">BP5553_03100</name>
</gene>
<dbReference type="OrthoDB" id="203237at2759"/>
<sequence>MEQRAKVDVTLKGVAETLFIPLAARAFDATTQRPILGDSYAKDALDKLDYELDKAALPPGQCAKIALRSRQFDRWTASFLATHPHSTVLHLACGLDSRAQRVEWGSDIRWVDIDLPEVVALRRQILPQSFSGRDYRLLGASVTDSAWLEDIPADRPTVVVMEGLLSYLMEEDVEGLLSHLVDRLQEGELLFECVNLAVLSSLRKGKLKAVEQTGAQFNWAVDDLKKLEDIHPHLEMLESINFMEAPGIEELSFTSRATMYLLSWLPSIRESVRFVRFKFSPKVSRQASD</sequence>
<dbReference type="InterPro" id="IPR016874">
    <property type="entry name" value="TcmP-like"/>
</dbReference>
<evidence type="ECO:0000256" key="2">
    <source>
        <dbReference type="ARBA" id="ARBA00022679"/>
    </source>
</evidence>
<evidence type="ECO:0008006" key="5">
    <source>
        <dbReference type="Google" id="ProtNLM"/>
    </source>
</evidence>
<dbReference type="InterPro" id="IPR007213">
    <property type="entry name" value="Ppm1/Ppm2/Tcmp"/>
</dbReference>
<comment type="caution">
    <text evidence="3">The sequence shown here is derived from an EMBL/GenBank/DDBJ whole genome shotgun (WGS) entry which is preliminary data.</text>
</comment>
<dbReference type="GeneID" id="43595949"/>
<evidence type="ECO:0000313" key="4">
    <source>
        <dbReference type="Proteomes" id="UP000254866"/>
    </source>
</evidence>
<dbReference type="STRING" id="2656787.A0A370TT97"/>
<evidence type="ECO:0000256" key="1">
    <source>
        <dbReference type="ARBA" id="ARBA00022603"/>
    </source>
</evidence>
<dbReference type="GO" id="GO:0032259">
    <property type="term" value="P:methylation"/>
    <property type="evidence" value="ECO:0007669"/>
    <property type="project" value="UniProtKB-KW"/>
</dbReference>
<protein>
    <recommendedName>
        <fullName evidence="5">S-adenosyl-L-methionine-dependent methyltransferase</fullName>
    </recommendedName>
</protein>
<dbReference type="Pfam" id="PF04072">
    <property type="entry name" value="LCM"/>
    <property type="match status" value="1"/>
</dbReference>
<dbReference type="EMBL" id="NPIC01000002">
    <property type="protein sequence ID" value="RDL38760.1"/>
    <property type="molecule type" value="Genomic_DNA"/>
</dbReference>
<reference evidence="3 4" key="1">
    <citation type="journal article" date="2018" name="IMA Fungus">
        <title>IMA Genome-F 9: Draft genome sequence of Annulohypoxylon stygium, Aspergillus mulundensis, Berkeleyomyces basicola (syn. Thielaviopsis basicola), Ceratocystis smalleyi, two Cercospora beticola strains, Coleophoma cylindrospora, Fusarium fracticaudum, Phialophora cf. hyalina, and Morchella septimelata.</title>
        <authorList>
            <person name="Wingfield B.D."/>
            <person name="Bills G.F."/>
            <person name="Dong Y."/>
            <person name="Huang W."/>
            <person name="Nel W.J."/>
            <person name="Swalarsk-Parry B.S."/>
            <person name="Vaghefi N."/>
            <person name="Wilken P.M."/>
            <person name="An Z."/>
            <person name="de Beer Z.W."/>
            <person name="De Vos L."/>
            <person name="Chen L."/>
            <person name="Duong T.A."/>
            <person name="Gao Y."/>
            <person name="Hammerbacher A."/>
            <person name="Kikkert J.R."/>
            <person name="Li Y."/>
            <person name="Li H."/>
            <person name="Li K."/>
            <person name="Li Q."/>
            <person name="Liu X."/>
            <person name="Ma X."/>
            <person name="Naidoo K."/>
            <person name="Pethybridge S.J."/>
            <person name="Sun J."/>
            <person name="Steenkamp E.T."/>
            <person name="van der Nest M.A."/>
            <person name="van Wyk S."/>
            <person name="Wingfield M.J."/>
            <person name="Xiong C."/>
            <person name="Yue Q."/>
            <person name="Zhang X."/>
        </authorList>
    </citation>
    <scope>NUCLEOTIDE SEQUENCE [LARGE SCALE GENOMIC DNA]</scope>
    <source>
        <strain evidence="3 4">BP 5553</strain>
    </source>
</reference>
<organism evidence="3 4">
    <name type="scientific">Venustampulla echinocandica</name>
    <dbReference type="NCBI Taxonomy" id="2656787"/>
    <lineage>
        <taxon>Eukaryota</taxon>
        <taxon>Fungi</taxon>
        <taxon>Dikarya</taxon>
        <taxon>Ascomycota</taxon>
        <taxon>Pezizomycotina</taxon>
        <taxon>Leotiomycetes</taxon>
        <taxon>Helotiales</taxon>
        <taxon>Pleuroascaceae</taxon>
        <taxon>Venustampulla</taxon>
    </lineage>
</organism>
<evidence type="ECO:0000313" key="3">
    <source>
        <dbReference type="EMBL" id="RDL38760.1"/>
    </source>
</evidence>
<proteinExistence type="predicted"/>
<keyword evidence="2" id="KW-0808">Transferase</keyword>
<keyword evidence="1" id="KW-0489">Methyltransferase</keyword>
<dbReference type="RefSeq" id="XP_031871416.1">
    <property type="nucleotide sequence ID" value="XM_032011723.1"/>
</dbReference>
<keyword evidence="4" id="KW-1185">Reference proteome</keyword>
<dbReference type="SUPFAM" id="SSF53335">
    <property type="entry name" value="S-adenosyl-L-methionine-dependent methyltransferases"/>
    <property type="match status" value="1"/>
</dbReference>
<dbReference type="PANTHER" id="PTHR43619">
    <property type="entry name" value="S-ADENOSYL-L-METHIONINE-DEPENDENT METHYLTRANSFERASE YKTD-RELATED"/>
    <property type="match status" value="1"/>
</dbReference>
<dbReference type="PANTHER" id="PTHR43619:SF2">
    <property type="entry name" value="S-ADENOSYL-L-METHIONINE-DEPENDENT METHYLTRANSFERASES SUPERFAMILY PROTEIN"/>
    <property type="match status" value="1"/>
</dbReference>
<dbReference type="InterPro" id="IPR029063">
    <property type="entry name" value="SAM-dependent_MTases_sf"/>
</dbReference>
<name>A0A370TT97_9HELO</name>
<dbReference type="Proteomes" id="UP000254866">
    <property type="component" value="Unassembled WGS sequence"/>
</dbReference>